<dbReference type="Proteomes" id="UP000295325">
    <property type="component" value="Unassembled WGS sequence"/>
</dbReference>
<proteinExistence type="predicted"/>
<reference evidence="1 2" key="1">
    <citation type="submission" date="2019-03" db="EMBL/GenBank/DDBJ databases">
        <title>Genomic Encyclopedia of Type Strains, Phase IV (KMG-IV): sequencing the most valuable type-strain genomes for metagenomic binning, comparative biology and taxonomic classification.</title>
        <authorList>
            <person name="Goeker M."/>
        </authorList>
    </citation>
    <scope>NUCLEOTIDE SEQUENCE [LARGE SCALE GENOMIC DNA]</scope>
    <source>
        <strain evidence="1 2">DSM 24455</strain>
    </source>
</reference>
<gene>
    <name evidence="1" type="ORF">EDD71_11861</name>
</gene>
<comment type="caution">
    <text evidence="1">The sequence shown here is derived from an EMBL/GenBank/DDBJ whole genome shotgun (WGS) entry which is preliminary data.</text>
</comment>
<dbReference type="EMBL" id="SOAZ01000018">
    <property type="protein sequence ID" value="TDT51377.1"/>
    <property type="molecule type" value="Genomic_DNA"/>
</dbReference>
<organism evidence="1 2">
    <name type="scientific">Fonticella tunisiensis</name>
    <dbReference type="NCBI Taxonomy" id="1096341"/>
    <lineage>
        <taxon>Bacteria</taxon>
        <taxon>Bacillati</taxon>
        <taxon>Bacillota</taxon>
        <taxon>Clostridia</taxon>
        <taxon>Eubacteriales</taxon>
        <taxon>Clostridiaceae</taxon>
        <taxon>Fonticella</taxon>
    </lineage>
</organism>
<dbReference type="AlphaFoldDB" id="A0A4R7KD41"/>
<accession>A0A4R7KD41</accession>
<name>A0A4R7KD41_9CLOT</name>
<evidence type="ECO:0000313" key="2">
    <source>
        <dbReference type="Proteomes" id="UP000295325"/>
    </source>
</evidence>
<sequence>MSAFLAPIHSWVFNKIKLYEHLEKNLIDAFEDKFGSDIKTIVKSAQENYGLPLEDKPIEDLIDLSNIHGWLQGRIDIAETRHAEILAKAFKKYGQEAVDIALKVYEEQGAYCGNEAKSHFPIGTAPEIYKALNNYLLEGMPCDLVNIVVKNEPDRVQWNNIRCLHRGYWESVGADIETLYRLRHAWIKSFITNANSDFTYRVTPSEFDGEPGFVNEIVKK</sequence>
<protein>
    <submittedName>
        <fullName evidence="1">Uncharacterized protein</fullName>
    </submittedName>
</protein>
<dbReference type="RefSeq" id="WP_133628706.1">
    <property type="nucleotide sequence ID" value="NZ_SOAZ01000018.1"/>
</dbReference>
<keyword evidence="2" id="KW-1185">Reference proteome</keyword>
<dbReference type="OrthoDB" id="9777242at2"/>
<evidence type="ECO:0000313" key="1">
    <source>
        <dbReference type="EMBL" id="TDT51377.1"/>
    </source>
</evidence>